<sequence>MDDETFQIELRVEGPVLFKLDYNLMEDLHNGRVRHHVRIRMRGRNISRQNYLKHKQRLIRAALDLAFTNMLGYNRFVKREVLFTKMGDVELKKEDGFSVLVFTTPEPLAFVKTYTFVEPRRAVA</sequence>
<evidence type="ECO:0000313" key="2">
    <source>
        <dbReference type="Proteomes" id="UP000176608"/>
    </source>
</evidence>
<dbReference type="STRING" id="1802617.A2886_02005"/>
<reference evidence="1 2" key="1">
    <citation type="journal article" date="2016" name="Nat. Commun.">
        <title>Thousands of microbial genomes shed light on interconnected biogeochemical processes in an aquifer system.</title>
        <authorList>
            <person name="Anantharaman K."/>
            <person name="Brown C.T."/>
            <person name="Hug L.A."/>
            <person name="Sharon I."/>
            <person name="Castelle C.J."/>
            <person name="Probst A.J."/>
            <person name="Thomas B.C."/>
            <person name="Singh A."/>
            <person name="Wilkins M.J."/>
            <person name="Karaoz U."/>
            <person name="Brodie E.L."/>
            <person name="Williams K.H."/>
            <person name="Hubbard S.S."/>
            <person name="Banfield J.F."/>
        </authorList>
    </citation>
    <scope>NUCLEOTIDE SEQUENCE [LARGE SCALE GENOMIC DNA]</scope>
</reference>
<dbReference type="AlphaFoldDB" id="A0A1F4URL7"/>
<gene>
    <name evidence="1" type="ORF">A2886_02005</name>
</gene>
<dbReference type="EMBL" id="MEVA01000006">
    <property type="protein sequence ID" value="OGC47542.1"/>
    <property type="molecule type" value="Genomic_DNA"/>
</dbReference>
<protein>
    <submittedName>
        <fullName evidence="1">Uncharacterized protein</fullName>
    </submittedName>
</protein>
<evidence type="ECO:0000313" key="1">
    <source>
        <dbReference type="EMBL" id="OGC47542.1"/>
    </source>
</evidence>
<dbReference type="Proteomes" id="UP000176608">
    <property type="component" value="Unassembled WGS sequence"/>
</dbReference>
<comment type="caution">
    <text evidence="1">The sequence shown here is derived from an EMBL/GenBank/DDBJ whole genome shotgun (WGS) entry which is preliminary data.</text>
</comment>
<accession>A0A1F4URL7</accession>
<organism evidence="1 2">
    <name type="scientific">candidate division WWE3 bacterium RIFCSPHIGHO2_01_FULL_42_13</name>
    <dbReference type="NCBI Taxonomy" id="1802617"/>
    <lineage>
        <taxon>Bacteria</taxon>
        <taxon>Katanobacteria</taxon>
    </lineage>
</organism>
<name>A0A1F4URL7_UNCKA</name>
<proteinExistence type="predicted"/>